<dbReference type="InterPro" id="IPR013498">
    <property type="entry name" value="Topo_IA_Znf"/>
</dbReference>
<feature type="compositionally biased region" description="Basic and acidic residues" evidence="2">
    <location>
        <begin position="458"/>
        <end position="484"/>
    </location>
</feature>
<dbReference type="Gene3D" id="3.30.230.30">
    <property type="entry name" value="Impact, N-terminal domain"/>
    <property type="match status" value="1"/>
</dbReference>
<dbReference type="InterPro" id="IPR001498">
    <property type="entry name" value="Impact_N"/>
</dbReference>
<gene>
    <name evidence="5" type="ORF">Cvel_10628</name>
</gene>
<evidence type="ECO:0000259" key="3">
    <source>
        <dbReference type="Pfam" id="PF01205"/>
    </source>
</evidence>
<feature type="compositionally biased region" description="Basic residues" evidence="2">
    <location>
        <begin position="40"/>
        <end position="50"/>
    </location>
</feature>
<evidence type="ECO:0000313" key="5">
    <source>
        <dbReference type="EMBL" id="CEM51446.1"/>
    </source>
</evidence>
<dbReference type="GO" id="GO:0006446">
    <property type="term" value="P:regulation of translational initiation"/>
    <property type="evidence" value="ECO:0007669"/>
    <property type="project" value="TreeGrafter"/>
</dbReference>
<evidence type="ECO:0008006" key="6">
    <source>
        <dbReference type="Google" id="ProtNLM"/>
    </source>
</evidence>
<protein>
    <recommendedName>
        <fullName evidence="6">Impact N-terminal domain-containing protein</fullName>
    </recommendedName>
</protein>
<dbReference type="GO" id="GO:0003916">
    <property type="term" value="F:DNA topoisomerase activity"/>
    <property type="evidence" value="ECO:0007669"/>
    <property type="project" value="InterPro"/>
</dbReference>
<dbReference type="PANTHER" id="PTHR16301:SF25">
    <property type="entry name" value="PROTEIN IMPACT"/>
    <property type="match status" value="1"/>
</dbReference>
<feature type="compositionally biased region" description="Polar residues" evidence="2">
    <location>
        <begin position="515"/>
        <end position="528"/>
    </location>
</feature>
<feature type="compositionally biased region" description="Low complexity" evidence="2">
    <location>
        <begin position="558"/>
        <end position="580"/>
    </location>
</feature>
<evidence type="ECO:0000256" key="1">
    <source>
        <dbReference type="ARBA" id="ARBA00007665"/>
    </source>
</evidence>
<dbReference type="Gene3D" id="3.30.65.10">
    <property type="entry name" value="Bacterial Topoisomerase I, domain 1"/>
    <property type="match status" value="1"/>
</dbReference>
<dbReference type="VEuPathDB" id="CryptoDB:Cvel_10628"/>
<name>A0A0G4I3L6_9ALVE</name>
<dbReference type="GO" id="GO:0003677">
    <property type="term" value="F:DNA binding"/>
    <property type="evidence" value="ECO:0007669"/>
    <property type="project" value="InterPro"/>
</dbReference>
<dbReference type="PANTHER" id="PTHR16301">
    <property type="entry name" value="IMPACT-RELATED"/>
    <property type="match status" value="1"/>
</dbReference>
<organism evidence="5">
    <name type="scientific">Chromera velia CCMP2878</name>
    <dbReference type="NCBI Taxonomy" id="1169474"/>
    <lineage>
        <taxon>Eukaryota</taxon>
        <taxon>Sar</taxon>
        <taxon>Alveolata</taxon>
        <taxon>Colpodellida</taxon>
        <taxon>Chromeraceae</taxon>
        <taxon>Chromera</taxon>
    </lineage>
</organism>
<feature type="compositionally biased region" description="Basic and acidic residues" evidence="2">
    <location>
        <begin position="581"/>
        <end position="595"/>
    </location>
</feature>
<dbReference type="Pfam" id="PF01396">
    <property type="entry name" value="Zn_ribbon_Top1"/>
    <property type="match status" value="1"/>
</dbReference>
<feature type="compositionally biased region" description="Basic and acidic residues" evidence="2">
    <location>
        <begin position="192"/>
        <end position="237"/>
    </location>
</feature>
<feature type="region of interest" description="Disordered" evidence="2">
    <location>
        <begin position="1"/>
        <end position="60"/>
    </location>
</feature>
<feature type="compositionally biased region" description="Acidic residues" evidence="2">
    <location>
        <begin position="21"/>
        <end position="30"/>
    </location>
</feature>
<dbReference type="GO" id="GO:0005694">
    <property type="term" value="C:chromosome"/>
    <property type="evidence" value="ECO:0007669"/>
    <property type="project" value="InterPro"/>
</dbReference>
<dbReference type="GO" id="GO:0005737">
    <property type="term" value="C:cytoplasm"/>
    <property type="evidence" value="ECO:0007669"/>
    <property type="project" value="TreeGrafter"/>
</dbReference>
<dbReference type="SUPFAM" id="SSF54211">
    <property type="entry name" value="Ribosomal protein S5 domain 2-like"/>
    <property type="match status" value="1"/>
</dbReference>
<dbReference type="SUPFAM" id="SSF57783">
    <property type="entry name" value="Zinc beta-ribbon"/>
    <property type="match status" value="1"/>
</dbReference>
<feature type="region of interest" description="Disordered" evidence="2">
    <location>
        <begin position="683"/>
        <end position="709"/>
    </location>
</feature>
<feature type="domain" description="DNA topoisomerase type IA zn finger" evidence="4">
    <location>
        <begin position="785"/>
        <end position="815"/>
    </location>
</feature>
<proteinExistence type="inferred from homology"/>
<dbReference type="GO" id="GO:0140469">
    <property type="term" value="P:GCN2-mediated signaling"/>
    <property type="evidence" value="ECO:0007669"/>
    <property type="project" value="TreeGrafter"/>
</dbReference>
<feature type="compositionally biased region" description="Acidic residues" evidence="2">
    <location>
        <begin position="342"/>
        <end position="365"/>
    </location>
</feature>
<reference evidence="5" key="1">
    <citation type="submission" date="2014-11" db="EMBL/GenBank/DDBJ databases">
        <authorList>
            <person name="Otto D Thomas"/>
            <person name="Naeem Raeece"/>
        </authorList>
    </citation>
    <scope>NUCLEOTIDE SEQUENCE</scope>
</reference>
<feature type="domain" description="Impact N-terminal" evidence="3">
    <location>
        <begin position="641"/>
        <end position="756"/>
    </location>
</feature>
<evidence type="ECO:0000259" key="4">
    <source>
        <dbReference type="Pfam" id="PF01396"/>
    </source>
</evidence>
<dbReference type="EMBL" id="CDMZ01004949">
    <property type="protein sequence ID" value="CEM51446.1"/>
    <property type="molecule type" value="Genomic_DNA"/>
</dbReference>
<dbReference type="InterPro" id="IPR036956">
    <property type="entry name" value="Impact_N_sf"/>
</dbReference>
<accession>A0A0G4I3L6</accession>
<sequence length="816" mass="86470">MSTKRKSKPRSKRDADVVYAGDDDSSEDDWGGAVGGGRGGSRKGAKRSCKGRSGDAFPLDDEEAEMLALALSLSEEEALKAKQANGAQEEEKEGGTETKASSSRGNGEKAEEQEQDTEGGGGAIASEIQNEGSSSSSSSSSSKLHQRDASPLCGCSREEVQMMNLEADDEGGRGPERMSASHSPSQRAEGVSSRDKPPPAANEVHKKANKEEDSEVLCEKKEGSKEENKEGGEEKEPASSGKRRRMPVERFNFLDFQSAPKRRSLKKQKSETPEHDSSLTNRDRGVSHSSPHEPCAPSACSVSAGSRLLTEEGEEKEKRGFSKDGVSVDVGMEGGKDRDESEGGEDEGMDEGEEEEEGEEGDEDLQFALALSLSEVDAVNAPTGKETSTIQEGSTDCVSSSSSSSASSSSSSSSASSSSCAAPPPPKPRQSKSKEGNLLLPLPKQVEIVELSDDEPDREEKGKETEKKGLSGERDTGTRHEERGGLSALLRGSEATSLSRGEREKGTADEDASPAGSSLSFSVPQSADDQTKGASPMGGASSQKTQKKTTKQEKGKSRIPSSSSSASGGKITSFFQPKGKGQNEQKEKEKADEKTGNGGEGFLKEEEGGGAAAAGGSLEKDREEGKEQAIQIFHGASLEDRGSVFQAHAARVGNLAEVKRMRSQLLSDRKIASATHNIAAWRAARRKKKPNAEGGAEEEIEAGHDSDGERWAGAKLQGQLRELGADGVAVVVTRWFGGTLLGPARFRHILDASESVLKQNGLVSQGMFSRGGVARGVDAGKPCVCGEGVMRKRSGKYGDFYGCSRYPQCKNTQQIR</sequence>
<feature type="compositionally biased region" description="Polar residues" evidence="2">
    <location>
        <begin position="385"/>
        <end position="398"/>
    </location>
</feature>
<feature type="compositionally biased region" description="Low complexity" evidence="2">
    <location>
        <begin position="133"/>
        <end position="142"/>
    </location>
</feature>
<feature type="compositionally biased region" description="Basic residues" evidence="2">
    <location>
        <begin position="1"/>
        <end position="11"/>
    </location>
</feature>
<evidence type="ECO:0000256" key="2">
    <source>
        <dbReference type="SAM" id="MobiDB-lite"/>
    </source>
</evidence>
<feature type="compositionally biased region" description="Basic and acidic residues" evidence="2">
    <location>
        <begin position="268"/>
        <end position="286"/>
    </location>
</feature>
<feature type="compositionally biased region" description="Low complexity" evidence="2">
    <location>
        <begin position="399"/>
        <end position="419"/>
    </location>
</feature>
<dbReference type="InterPro" id="IPR023582">
    <property type="entry name" value="Impact"/>
</dbReference>
<dbReference type="InterPro" id="IPR020568">
    <property type="entry name" value="Ribosomal_Su5_D2-typ_SF"/>
</dbReference>
<dbReference type="GO" id="GO:0006265">
    <property type="term" value="P:DNA topological change"/>
    <property type="evidence" value="ECO:0007669"/>
    <property type="project" value="InterPro"/>
</dbReference>
<dbReference type="Pfam" id="PF01205">
    <property type="entry name" value="Impact_N"/>
    <property type="match status" value="1"/>
</dbReference>
<dbReference type="AlphaFoldDB" id="A0A0G4I3L6"/>
<comment type="similarity">
    <text evidence="1">Belongs to the IMPACT family.</text>
</comment>
<feature type="region of interest" description="Disordered" evidence="2">
    <location>
        <begin position="78"/>
        <end position="626"/>
    </location>
</feature>